<dbReference type="Gene3D" id="1.20.1280.50">
    <property type="match status" value="1"/>
</dbReference>
<evidence type="ECO:0000313" key="3">
    <source>
        <dbReference type="Proteomes" id="UP001054252"/>
    </source>
</evidence>
<dbReference type="Proteomes" id="UP001054252">
    <property type="component" value="Unassembled WGS sequence"/>
</dbReference>
<evidence type="ECO:0000259" key="1">
    <source>
        <dbReference type="SMART" id="SM00256"/>
    </source>
</evidence>
<dbReference type="EMBL" id="BPVZ01000012">
    <property type="protein sequence ID" value="GKU98071.1"/>
    <property type="molecule type" value="Genomic_DNA"/>
</dbReference>
<dbReference type="InterPro" id="IPR050942">
    <property type="entry name" value="F-box_BR-signaling"/>
</dbReference>
<reference evidence="2 3" key="1">
    <citation type="journal article" date="2021" name="Commun. Biol.">
        <title>The genome of Shorea leprosula (Dipterocarpaceae) highlights the ecological relevance of drought in aseasonal tropical rainforests.</title>
        <authorList>
            <person name="Ng K.K.S."/>
            <person name="Kobayashi M.J."/>
            <person name="Fawcett J.A."/>
            <person name="Hatakeyama M."/>
            <person name="Paape T."/>
            <person name="Ng C.H."/>
            <person name="Ang C.C."/>
            <person name="Tnah L.H."/>
            <person name="Lee C.T."/>
            <person name="Nishiyama T."/>
            <person name="Sese J."/>
            <person name="O'Brien M.J."/>
            <person name="Copetti D."/>
            <person name="Mohd Noor M.I."/>
            <person name="Ong R.C."/>
            <person name="Putra M."/>
            <person name="Sireger I.Z."/>
            <person name="Indrioko S."/>
            <person name="Kosugi Y."/>
            <person name="Izuno A."/>
            <person name="Isagi Y."/>
            <person name="Lee S.L."/>
            <person name="Shimizu K.K."/>
        </authorList>
    </citation>
    <scope>NUCLEOTIDE SEQUENCE [LARGE SCALE GENOMIC DNA]</scope>
    <source>
        <strain evidence="2">214</strain>
    </source>
</reference>
<dbReference type="AlphaFoldDB" id="A0AAV5IIT0"/>
<dbReference type="Pfam" id="PF03478">
    <property type="entry name" value="Beta-prop_KIB1-4"/>
    <property type="match status" value="1"/>
</dbReference>
<dbReference type="SMART" id="SM00256">
    <property type="entry name" value="FBOX"/>
    <property type="match status" value="1"/>
</dbReference>
<name>A0AAV5IIT0_9ROSI</name>
<keyword evidence="3" id="KW-1185">Reference proteome</keyword>
<dbReference type="Pfam" id="PF12937">
    <property type="entry name" value="F-box-like"/>
    <property type="match status" value="1"/>
</dbReference>
<dbReference type="PANTHER" id="PTHR44259:SF114">
    <property type="entry name" value="OS06G0707300 PROTEIN"/>
    <property type="match status" value="1"/>
</dbReference>
<organism evidence="2 3">
    <name type="scientific">Rubroshorea leprosula</name>
    <dbReference type="NCBI Taxonomy" id="152421"/>
    <lineage>
        <taxon>Eukaryota</taxon>
        <taxon>Viridiplantae</taxon>
        <taxon>Streptophyta</taxon>
        <taxon>Embryophyta</taxon>
        <taxon>Tracheophyta</taxon>
        <taxon>Spermatophyta</taxon>
        <taxon>Magnoliopsida</taxon>
        <taxon>eudicotyledons</taxon>
        <taxon>Gunneridae</taxon>
        <taxon>Pentapetalae</taxon>
        <taxon>rosids</taxon>
        <taxon>malvids</taxon>
        <taxon>Malvales</taxon>
        <taxon>Dipterocarpaceae</taxon>
        <taxon>Rubroshorea</taxon>
    </lineage>
</organism>
<evidence type="ECO:0000313" key="2">
    <source>
        <dbReference type="EMBL" id="GKU98071.1"/>
    </source>
</evidence>
<dbReference type="InterPro" id="IPR001810">
    <property type="entry name" value="F-box_dom"/>
</dbReference>
<proteinExistence type="predicted"/>
<dbReference type="InterPro" id="IPR005174">
    <property type="entry name" value="KIB1-4_b-propeller"/>
</dbReference>
<protein>
    <recommendedName>
        <fullName evidence="1">F-box domain-containing protein</fullName>
    </recommendedName>
</protein>
<gene>
    <name evidence="2" type="ORF">SLEP1_g11123</name>
</gene>
<sequence>MGSDWTQLPSELLESISKKLNIYADYLRFQAVCRSWQSAAPKIPHHLPLQPPWLMLPPTSQQTYRAVFDLSTHELHCLSLPEDCTKPSMSPRGSSQGWLFILDLSPNIFLLNPLTRSKLDLPPLYSFPNVRSFDSHYIDGEYMLQSSSPQGFSYRRSSPYMRDCYIKKVVLSSSPSKDPNFVATAIVNFPGQLVYCRSGDDSWSVTEVPNSFSEDVIYFHGSFYTVNNFGDLAVCDLSGASPQVSFIRTPRTSPFRCEILYLVGSDDGLFLLARHHGTEWLGGNDGRRRTFKFDVFRLNWSGPVWEEVTSLEGKTLFVGESSSFSLRASDFPGCKYKENCIYYTEEYSESNFDYGMYADRGGDIGIYNVVNGNIESLPTFFFQTLQWPPPIWVTPNPW</sequence>
<accession>A0AAV5IIT0</accession>
<comment type="caution">
    <text evidence="2">The sequence shown here is derived from an EMBL/GenBank/DDBJ whole genome shotgun (WGS) entry which is preliminary data.</text>
</comment>
<dbReference type="PANTHER" id="PTHR44259">
    <property type="entry name" value="OS07G0183000 PROTEIN-RELATED"/>
    <property type="match status" value="1"/>
</dbReference>
<feature type="domain" description="F-box" evidence="1">
    <location>
        <begin position="8"/>
        <end position="49"/>
    </location>
</feature>